<evidence type="ECO:0000313" key="11">
    <source>
        <dbReference type="Proteomes" id="UP000481043"/>
    </source>
</evidence>
<proteinExistence type="inferred from homology"/>
<evidence type="ECO:0000256" key="5">
    <source>
        <dbReference type="ARBA" id="ARBA00022655"/>
    </source>
</evidence>
<dbReference type="InterPro" id="IPR014729">
    <property type="entry name" value="Rossmann-like_a/b/a_fold"/>
</dbReference>
<comment type="catalytic activity">
    <reaction evidence="8 9">
        <text>(R)-pantoate + beta-alanine + ATP = (R)-pantothenate + AMP + diphosphate + H(+)</text>
        <dbReference type="Rhea" id="RHEA:10912"/>
        <dbReference type="ChEBI" id="CHEBI:15378"/>
        <dbReference type="ChEBI" id="CHEBI:15980"/>
        <dbReference type="ChEBI" id="CHEBI:29032"/>
        <dbReference type="ChEBI" id="CHEBI:30616"/>
        <dbReference type="ChEBI" id="CHEBI:33019"/>
        <dbReference type="ChEBI" id="CHEBI:57966"/>
        <dbReference type="ChEBI" id="CHEBI:456215"/>
        <dbReference type="EC" id="6.3.2.1"/>
    </reaction>
</comment>
<comment type="pathway">
    <text evidence="1 9">Cofactor biosynthesis; (R)-pantothenate biosynthesis; (R)-pantothenate from (R)-pantoate and beta-alanine: step 1/1.</text>
</comment>
<evidence type="ECO:0000256" key="8">
    <source>
        <dbReference type="ARBA" id="ARBA00048258"/>
    </source>
</evidence>
<dbReference type="Gene3D" id="3.40.50.620">
    <property type="entry name" value="HUPs"/>
    <property type="match status" value="1"/>
</dbReference>
<feature type="binding site" evidence="9">
    <location>
        <begin position="184"/>
        <end position="187"/>
    </location>
    <ligand>
        <name>ATP</name>
        <dbReference type="ChEBI" id="CHEBI:30616"/>
    </ligand>
</feature>
<dbReference type="UniPathway" id="UPA00028">
    <property type="reaction ID" value="UER00005"/>
</dbReference>
<dbReference type="PANTHER" id="PTHR21299:SF1">
    <property type="entry name" value="PANTOATE--BETA-ALANINE LIGASE"/>
    <property type="match status" value="1"/>
</dbReference>
<evidence type="ECO:0000256" key="1">
    <source>
        <dbReference type="ARBA" id="ARBA00004990"/>
    </source>
</evidence>
<comment type="similarity">
    <text evidence="2 9">Belongs to the pantothenate synthetase family.</text>
</comment>
<name>A0A6M0Q483_9BACI</name>
<dbReference type="InterPro" id="IPR003721">
    <property type="entry name" value="Pantoate_ligase"/>
</dbReference>
<dbReference type="InterPro" id="IPR004821">
    <property type="entry name" value="Cyt_trans-like"/>
</dbReference>
<dbReference type="NCBIfam" id="TIGR00018">
    <property type="entry name" value="panC"/>
    <property type="match status" value="1"/>
</dbReference>
<evidence type="ECO:0000256" key="6">
    <source>
        <dbReference type="ARBA" id="ARBA00022741"/>
    </source>
</evidence>
<dbReference type="FunFam" id="3.30.1300.10:FF:000001">
    <property type="entry name" value="Pantothenate synthetase"/>
    <property type="match status" value="1"/>
</dbReference>
<comment type="function">
    <text evidence="9">Catalyzes the condensation of pantoate with beta-alanine in an ATP-dependent reaction via a pantoyl-adenylate intermediate.</text>
</comment>
<keyword evidence="5 9" id="KW-0566">Pantothenate biosynthesis</keyword>
<feature type="binding site" evidence="9">
    <location>
        <position position="176"/>
    </location>
    <ligand>
        <name>ATP</name>
        <dbReference type="ChEBI" id="CHEBI:30616"/>
    </ligand>
</feature>
<comment type="subcellular location">
    <subcellularLocation>
        <location evidence="9">Cytoplasm</location>
    </subcellularLocation>
</comment>
<feature type="active site" description="Proton donor" evidence="9">
    <location>
        <position position="37"/>
    </location>
</feature>
<dbReference type="GO" id="GO:0015940">
    <property type="term" value="P:pantothenate biosynthetic process"/>
    <property type="evidence" value="ECO:0007669"/>
    <property type="project" value="UniProtKB-UniRule"/>
</dbReference>
<feature type="binding site" evidence="9">
    <location>
        <position position="61"/>
    </location>
    <ligand>
        <name>(R)-pantoate</name>
        <dbReference type="ChEBI" id="CHEBI:15980"/>
    </ligand>
</feature>
<keyword evidence="3 9" id="KW-0963">Cytoplasm</keyword>
<keyword evidence="7 9" id="KW-0067">ATP-binding</keyword>
<comment type="subunit">
    <text evidence="9">Homodimer.</text>
</comment>
<dbReference type="GO" id="GO:0004592">
    <property type="term" value="F:pantoate-beta-alanine ligase activity"/>
    <property type="evidence" value="ECO:0007669"/>
    <property type="project" value="UniProtKB-UniRule"/>
</dbReference>
<dbReference type="HAMAP" id="MF_00158">
    <property type="entry name" value="PanC"/>
    <property type="match status" value="1"/>
</dbReference>
<keyword evidence="11" id="KW-1185">Reference proteome</keyword>
<protein>
    <recommendedName>
        <fullName evidence="9">Pantothenate synthetase</fullName>
        <shortName evidence="9">PS</shortName>
        <ecNumber evidence="9">6.3.2.1</ecNumber>
    </recommendedName>
    <alternativeName>
        <fullName evidence="9">Pantoate--beta-alanine ligase</fullName>
    </alternativeName>
    <alternativeName>
        <fullName evidence="9">Pantoate-activating enzyme</fullName>
    </alternativeName>
</protein>
<dbReference type="Gene3D" id="3.30.1300.10">
    <property type="entry name" value="Pantoate-beta-alanine ligase, C-terminal domain"/>
    <property type="match status" value="1"/>
</dbReference>
<sequence length="281" mass="31821">MEIITSIQEMQKRIQQLKSDGKTIGFVPTMGFLHEGHLTLVEKAREKADLVVMSIFVNPLQFGPNEDFDRYPRDIERDEKLASEANVDLLFYPTVDEMYKSKHTFKVTVQDKVNILCGSKRPGHFDGVATVLIKLFNIVQPTYAFFGMKDAQQVAIVSSLITEFNFPIELVPVETVREVDGLAKSSRNVYLTESERKEAVAISQSLKLAGRLIQGGEENPLEIQKRMETHIMEHTSAEIDYIEIYSFPDLKTVTSISGLVLIAVAIRFTNVRLIDNMTFDV</sequence>
<evidence type="ECO:0000313" key="10">
    <source>
        <dbReference type="EMBL" id="NEY71197.1"/>
    </source>
</evidence>
<keyword evidence="4 9" id="KW-0436">Ligase</keyword>
<dbReference type="PANTHER" id="PTHR21299">
    <property type="entry name" value="CYTIDYLATE KINASE/PANTOATE-BETA-ALANINE LIGASE"/>
    <property type="match status" value="1"/>
</dbReference>
<dbReference type="CDD" id="cd00560">
    <property type="entry name" value="PanC"/>
    <property type="match status" value="1"/>
</dbReference>
<keyword evidence="6 9" id="KW-0547">Nucleotide-binding</keyword>
<evidence type="ECO:0000256" key="3">
    <source>
        <dbReference type="ARBA" id="ARBA00022490"/>
    </source>
</evidence>
<comment type="caution">
    <text evidence="10">The sequence shown here is derived from an EMBL/GenBank/DDBJ whole genome shotgun (WGS) entry which is preliminary data.</text>
</comment>
<dbReference type="InterPro" id="IPR042176">
    <property type="entry name" value="Pantoate_ligase_C"/>
</dbReference>
<dbReference type="Pfam" id="PF02569">
    <property type="entry name" value="Pantoate_ligase"/>
    <property type="match status" value="1"/>
</dbReference>
<organism evidence="10 11">
    <name type="scientific">Bacillus mesophilus</name>
    <dbReference type="NCBI Taxonomy" id="1808955"/>
    <lineage>
        <taxon>Bacteria</taxon>
        <taxon>Bacillati</taxon>
        <taxon>Bacillota</taxon>
        <taxon>Bacilli</taxon>
        <taxon>Bacillales</taxon>
        <taxon>Bacillaceae</taxon>
        <taxon>Bacillus</taxon>
    </lineage>
</organism>
<dbReference type="NCBIfam" id="TIGR00125">
    <property type="entry name" value="cyt_tran_rel"/>
    <property type="match status" value="1"/>
</dbReference>
<dbReference type="Proteomes" id="UP000481043">
    <property type="component" value="Unassembled WGS sequence"/>
</dbReference>
<dbReference type="GO" id="GO:0005524">
    <property type="term" value="F:ATP binding"/>
    <property type="evidence" value="ECO:0007669"/>
    <property type="project" value="UniProtKB-KW"/>
</dbReference>
<dbReference type="SUPFAM" id="SSF52374">
    <property type="entry name" value="Nucleotidylyl transferase"/>
    <property type="match status" value="1"/>
</dbReference>
<dbReference type="FunFam" id="3.40.50.620:FF:000013">
    <property type="entry name" value="Pantothenate synthetase"/>
    <property type="match status" value="1"/>
</dbReference>
<feature type="binding site" evidence="9">
    <location>
        <begin position="30"/>
        <end position="37"/>
    </location>
    <ligand>
        <name>ATP</name>
        <dbReference type="ChEBI" id="CHEBI:30616"/>
    </ligand>
</feature>
<evidence type="ECO:0000256" key="2">
    <source>
        <dbReference type="ARBA" id="ARBA00009256"/>
    </source>
</evidence>
<feature type="binding site" evidence="9">
    <location>
        <position position="61"/>
    </location>
    <ligand>
        <name>beta-alanine</name>
        <dbReference type="ChEBI" id="CHEBI:57966"/>
    </ligand>
</feature>
<feature type="binding site" evidence="9">
    <location>
        <begin position="147"/>
        <end position="150"/>
    </location>
    <ligand>
        <name>ATP</name>
        <dbReference type="ChEBI" id="CHEBI:30616"/>
    </ligand>
</feature>
<dbReference type="RefSeq" id="WP_163178599.1">
    <property type="nucleotide sequence ID" value="NZ_JAAIWM010000002.1"/>
</dbReference>
<evidence type="ECO:0000256" key="4">
    <source>
        <dbReference type="ARBA" id="ARBA00022598"/>
    </source>
</evidence>
<dbReference type="EC" id="6.3.2.1" evidence="9"/>
<dbReference type="EMBL" id="JAAIWM010000002">
    <property type="protein sequence ID" value="NEY71197.1"/>
    <property type="molecule type" value="Genomic_DNA"/>
</dbReference>
<reference evidence="10 11" key="1">
    <citation type="submission" date="2020-02" db="EMBL/GenBank/DDBJ databases">
        <title>Bacillus aquiflavi sp. nov., isolated from yellow water of strong flavor Chinese baijiu in Yibin region of China.</title>
        <authorList>
            <person name="Xie J."/>
        </authorList>
    </citation>
    <scope>NUCLEOTIDE SEQUENCE [LARGE SCALE GENOMIC DNA]</scope>
    <source>
        <strain evidence="10 11">SA4</strain>
    </source>
</reference>
<feature type="binding site" evidence="9">
    <location>
        <position position="153"/>
    </location>
    <ligand>
        <name>(R)-pantoate</name>
        <dbReference type="ChEBI" id="CHEBI:15980"/>
    </ligand>
</feature>
<accession>A0A6M0Q483</accession>
<dbReference type="AlphaFoldDB" id="A0A6M0Q483"/>
<dbReference type="GO" id="GO:0005829">
    <property type="term" value="C:cytosol"/>
    <property type="evidence" value="ECO:0007669"/>
    <property type="project" value="TreeGrafter"/>
</dbReference>
<gene>
    <name evidence="9" type="primary">panC</name>
    <name evidence="10" type="ORF">G4D63_05520</name>
</gene>
<evidence type="ECO:0000256" key="9">
    <source>
        <dbReference type="HAMAP-Rule" id="MF_00158"/>
    </source>
</evidence>
<evidence type="ECO:0000256" key="7">
    <source>
        <dbReference type="ARBA" id="ARBA00022840"/>
    </source>
</evidence>
<comment type="miscellaneous">
    <text evidence="9">The reaction proceeds by a bi uni uni bi ping pong mechanism.</text>
</comment>